<protein>
    <recommendedName>
        <fullName evidence="3">Glucosamine inositolphosphorylceramide transferase 1 N-terminal domain-containing protein</fullName>
    </recommendedName>
</protein>
<dbReference type="Gene3D" id="2.115.10.20">
    <property type="entry name" value="Glycosyl hydrolase domain, family 43"/>
    <property type="match status" value="1"/>
</dbReference>
<feature type="domain" description="Glucosamine inositolphosphorylceramide transferase 1 N-terminal" evidence="3">
    <location>
        <begin position="64"/>
        <end position="321"/>
    </location>
</feature>
<dbReference type="PANTHER" id="PTHR43772">
    <property type="entry name" value="ENDO-1,4-BETA-XYLANASE"/>
    <property type="match status" value="1"/>
</dbReference>
<dbReference type="SUPFAM" id="SSF75005">
    <property type="entry name" value="Arabinanase/levansucrase/invertase"/>
    <property type="match status" value="1"/>
</dbReference>
<dbReference type="InterPro" id="IPR052176">
    <property type="entry name" value="Glycosyl_Hydrlase_43_Enz"/>
</dbReference>
<evidence type="ECO:0000256" key="2">
    <source>
        <dbReference type="ARBA" id="ARBA00023277"/>
    </source>
</evidence>
<keyword evidence="1" id="KW-0624">Polysaccharide degradation</keyword>
<evidence type="ECO:0000256" key="1">
    <source>
        <dbReference type="ARBA" id="ARBA00022651"/>
    </source>
</evidence>
<comment type="caution">
    <text evidence="4">The sequence shown here is derived from an EMBL/GenBank/DDBJ whole genome shotgun (WGS) entry which is preliminary data.</text>
</comment>
<dbReference type="EMBL" id="PPPD01000001">
    <property type="protein sequence ID" value="PNY81868.1"/>
    <property type="molecule type" value="Genomic_DNA"/>
</dbReference>
<dbReference type="RefSeq" id="WP_103312309.1">
    <property type="nucleotide sequence ID" value="NZ_PPPD01000001.1"/>
</dbReference>
<name>A0A2K3UZ95_9DEIO</name>
<keyword evidence="1" id="KW-0858">Xylan degradation</keyword>
<dbReference type="InterPro" id="IPR056442">
    <property type="entry name" value="GINT1_N"/>
</dbReference>
<evidence type="ECO:0000259" key="3">
    <source>
        <dbReference type="Pfam" id="PF24793"/>
    </source>
</evidence>
<dbReference type="GO" id="GO:0045493">
    <property type="term" value="P:xylan catabolic process"/>
    <property type="evidence" value="ECO:0007669"/>
    <property type="project" value="UniProtKB-KW"/>
</dbReference>
<dbReference type="Proteomes" id="UP000236379">
    <property type="component" value="Unassembled WGS sequence"/>
</dbReference>
<gene>
    <name evidence="4" type="ORF">CVO96_11220</name>
</gene>
<evidence type="ECO:0000313" key="4">
    <source>
        <dbReference type="EMBL" id="PNY81868.1"/>
    </source>
</evidence>
<keyword evidence="2" id="KW-0119">Carbohydrate metabolism</keyword>
<proteinExistence type="predicted"/>
<dbReference type="Pfam" id="PF24793">
    <property type="entry name" value="GINT1_N"/>
    <property type="match status" value="1"/>
</dbReference>
<sequence length="346" mass="38739">MSLTLPARRRLNREQLSPLSRLLSRLPLSRLLLRHEYMIALGRPCGLPGLREHPWRTVLTRDLVTDAVAEYIADPFLLRRGNAFYLYFEVLNLSTGWGELSVAHSSDLEHWSYDGVALRERCHLSYPYVFEHGGETYMVPETSERATVSLYRATAFPLGWEKVGDLLAGEAFVDTSLFHEDGPDGQWWLVTSTAHSARPRVYCAAGLRGPWTPVPAQSDADPTRLRSAGRIFRLGGQWYRPVQRQGQVYGEDVWLYRIELGAHGYRETLVQEVPQPLLGPPGVSAAGSPLSGAPPPGWNAVGMHHLDLQPDGDDFVAAVDGKSLILDASPRRALLRLRNKLFRIGR</sequence>
<evidence type="ECO:0000313" key="5">
    <source>
        <dbReference type="Proteomes" id="UP000236379"/>
    </source>
</evidence>
<keyword evidence="5" id="KW-1185">Reference proteome</keyword>
<dbReference type="InterPro" id="IPR023296">
    <property type="entry name" value="Glyco_hydro_beta-prop_sf"/>
</dbReference>
<dbReference type="OrthoDB" id="3771157at2"/>
<accession>A0A2K3UZ95</accession>
<reference evidence="4 5" key="1">
    <citation type="submission" date="2018-01" db="EMBL/GenBank/DDBJ databases">
        <title>Deinococcus koreensis sp. nov., a radiation-resistant bacterium isolated from river water.</title>
        <authorList>
            <person name="Choi A."/>
        </authorList>
    </citation>
    <scope>NUCLEOTIDE SEQUENCE [LARGE SCALE GENOMIC DNA]</scope>
    <source>
        <strain evidence="4 5">SJW1-2</strain>
    </source>
</reference>
<organism evidence="4 5">
    <name type="scientific">Deinococcus koreensis</name>
    <dbReference type="NCBI Taxonomy" id="2054903"/>
    <lineage>
        <taxon>Bacteria</taxon>
        <taxon>Thermotogati</taxon>
        <taxon>Deinococcota</taxon>
        <taxon>Deinococci</taxon>
        <taxon>Deinococcales</taxon>
        <taxon>Deinococcaceae</taxon>
        <taxon>Deinococcus</taxon>
    </lineage>
</organism>
<dbReference type="PANTHER" id="PTHR43772:SF2">
    <property type="entry name" value="PUTATIVE (AFU_ORTHOLOGUE AFUA_2G04480)-RELATED"/>
    <property type="match status" value="1"/>
</dbReference>
<dbReference type="AlphaFoldDB" id="A0A2K3UZ95"/>